<dbReference type="Proteomes" id="UP000078200">
    <property type="component" value="Unassembled WGS sequence"/>
</dbReference>
<keyword evidence="3" id="KW-1185">Reference proteome</keyword>
<evidence type="ECO:0000313" key="2">
    <source>
        <dbReference type="EnsemblMetazoa" id="GAUT018464-PA"/>
    </source>
</evidence>
<dbReference type="AlphaFoldDB" id="A0A1A9UWW4"/>
<reference evidence="2" key="1">
    <citation type="submission" date="2020-05" db="UniProtKB">
        <authorList>
            <consortium name="EnsemblMetazoa"/>
        </authorList>
    </citation>
    <scope>IDENTIFICATION</scope>
    <source>
        <strain evidence="2">TTRI</strain>
    </source>
</reference>
<evidence type="ECO:0000313" key="3">
    <source>
        <dbReference type="Proteomes" id="UP000078200"/>
    </source>
</evidence>
<organism evidence="2 3">
    <name type="scientific">Glossina austeni</name>
    <name type="common">Savannah tsetse fly</name>
    <dbReference type="NCBI Taxonomy" id="7395"/>
    <lineage>
        <taxon>Eukaryota</taxon>
        <taxon>Metazoa</taxon>
        <taxon>Ecdysozoa</taxon>
        <taxon>Arthropoda</taxon>
        <taxon>Hexapoda</taxon>
        <taxon>Insecta</taxon>
        <taxon>Pterygota</taxon>
        <taxon>Neoptera</taxon>
        <taxon>Endopterygota</taxon>
        <taxon>Diptera</taxon>
        <taxon>Brachycera</taxon>
        <taxon>Muscomorpha</taxon>
        <taxon>Hippoboscoidea</taxon>
        <taxon>Glossinidae</taxon>
        <taxon>Glossina</taxon>
    </lineage>
</organism>
<evidence type="ECO:0000256" key="1">
    <source>
        <dbReference type="SAM" id="MobiDB-lite"/>
    </source>
</evidence>
<feature type="compositionally biased region" description="Polar residues" evidence="1">
    <location>
        <begin position="20"/>
        <end position="33"/>
    </location>
</feature>
<protein>
    <submittedName>
        <fullName evidence="2">Uncharacterized protein</fullName>
    </submittedName>
</protein>
<dbReference type="VEuPathDB" id="VectorBase:GAUT018464"/>
<sequence>MAPCCSSHCHSRNHNHFHSLTSSPVGTDNSQRFHNADDLRNNGQSVMGTTMTVLATSLESFKGNSNIDNNGNLNTTASNNSITWHSDHNSSVNTITDNSDSVVIPSLKMTSQAEHLTGGSTSTKTTSAFGSMNDNIAGIAPIPTFLTPQQLEQ</sequence>
<dbReference type="EnsemblMetazoa" id="GAUT018464-RA">
    <property type="protein sequence ID" value="GAUT018464-PA"/>
    <property type="gene ID" value="GAUT018464"/>
</dbReference>
<feature type="region of interest" description="Disordered" evidence="1">
    <location>
        <begin position="20"/>
        <end position="44"/>
    </location>
</feature>
<accession>A0A1A9UWW4</accession>
<proteinExistence type="predicted"/>
<name>A0A1A9UWW4_GLOAU</name>